<protein>
    <recommendedName>
        <fullName evidence="2">Uridine phosphorylase</fullName>
        <ecNumber evidence="1">2.4.2.3</ecNumber>
    </recommendedName>
</protein>
<dbReference type="GO" id="GO:0005829">
    <property type="term" value="C:cytosol"/>
    <property type="evidence" value="ECO:0007669"/>
    <property type="project" value="TreeGrafter"/>
</dbReference>
<dbReference type="STRING" id="118060.ATZ35_15515"/>
<dbReference type="RefSeq" id="WP_208928051.1">
    <property type="nucleotide sequence ID" value="NZ_CP013655.1"/>
</dbReference>
<organism evidence="5 6">
    <name type="scientific">Enterococcus rotai</name>
    <dbReference type="NCBI Taxonomy" id="118060"/>
    <lineage>
        <taxon>Bacteria</taxon>
        <taxon>Bacillati</taxon>
        <taxon>Bacillota</taxon>
        <taxon>Bacilli</taxon>
        <taxon>Lactobacillales</taxon>
        <taxon>Enterococcaceae</taxon>
        <taxon>Enterococcus</taxon>
    </lineage>
</organism>
<dbReference type="AlphaFoldDB" id="A0A0U2WTC3"/>
<dbReference type="KEGG" id="erx:ATZ35_15515"/>
<dbReference type="GO" id="GO:0004850">
    <property type="term" value="F:uridine phosphorylase activity"/>
    <property type="evidence" value="ECO:0007669"/>
    <property type="project" value="UniProtKB-EC"/>
</dbReference>
<dbReference type="EC" id="2.4.2.3" evidence="1"/>
<evidence type="ECO:0000313" key="6">
    <source>
        <dbReference type="Proteomes" id="UP000067523"/>
    </source>
</evidence>
<evidence type="ECO:0000256" key="1">
    <source>
        <dbReference type="ARBA" id="ARBA00011888"/>
    </source>
</evidence>
<reference evidence="6" key="1">
    <citation type="submission" date="2015-12" db="EMBL/GenBank/DDBJ databases">
        <authorList>
            <person name="Lauer A."/>
            <person name="Humrighouse B."/>
            <person name="Loparev V."/>
            <person name="Shewmaker P.L."/>
            <person name="Whitney A.M."/>
            <person name="McLaughlin R.W."/>
        </authorList>
    </citation>
    <scope>NUCLEOTIDE SEQUENCE [LARGE SCALE GENOMIC DNA]</scope>
    <source>
        <strain evidence="6">LMG 26678</strain>
    </source>
</reference>
<keyword evidence="6" id="KW-1185">Reference proteome</keyword>
<comment type="catalytic activity">
    <reaction evidence="3">
        <text>uridine + phosphate = alpha-D-ribose 1-phosphate + uracil</text>
        <dbReference type="Rhea" id="RHEA:24388"/>
        <dbReference type="ChEBI" id="CHEBI:16704"/>
        <dbReference type="ChEBI" id="CHEBI:17568"/>
        <dbReference type="ChEBI" id="CHEBI:43474"/>
        <dbReference type="ChEBI" id="CHEBI:57720"/>
        <dbReference type="EC" id="2.4.2.3"/>
    </reaction>
</comment>
<evidence type="ECO:0000256" key="3">
    <source>
        <dbReference type="ARBA" id="ARBA00048447"/>
    </source>
</evidence>
<dbReference type="PANTHER" id="PTHR43691">
    <property type="entry name" value="URIDINE PHOSPHORYLASE"/>
    <property type="match status" value="1"/>
</dbReference>
<dbReference type="PANTHER" id="PTHR43691:SF11">
    <property type="entry name" value="FI09636P-RELATED"/>
    <property type="match status" value="1"/>
</dbReference>
<accession>A0A0U2WTC3</accession>
<dbReference type="EMBL" id="CP013655">
    <property type="protein sequence ID" value="ALS38502.1"/>
    <property type="molecule type" value="Genomic_DNA"/>
</dbReference>
<dbReference type="Gene3D" id="3.40.50.1580">
    <property type="entry name" value="Nucleoside phosphorylase domain"/>
    <property type="match status" value="1"/>
</dbReference>
<gene>
    <name evidence="5" type="ORF">ATZ35_15515</name>
</gene>
<dbReference type="Proteomes" id="UP000067523">
    <property type="component" value="Chromosome"/>
</dbReference>
<evidence type="ECO:0000259" key="4">
    <source>
        <dbReference type="Pfam" id="PF01048"/>
    </source>
</evidence>
<proteinExistence type="predicted"/>
<feature type="domain" description="Nucleoside phosphorylase" evidence="4">
    <location>
        <begin position="21"/>
        <end position="234"/>
    </location>
</feature>
<name>A0A0U2WTC3_9ENTE</name>
<dbReference type="Pfam" id="PF01048">
    <property type="entry name" value="PNP_UDP_1"/>
    <property type="match status" value="1"/>
</dbReference>
<dbReference type="SUPFAM" id="SSF53167">
    <property type="entry name" value="Purine and uridine phosphorylases"/>
    <property type="match status" value="1"/>
</dbReference>
<dbReference type="CDD" id="cd17767">
    <property type="entry name" value="UP_EcUdp-like"/>
    <property type="match status" value="1"/>
</dbReference>
<evidence type="ECO:0000256" key="2">
    <source>
        <dbReference type="ARBA" id="ARBA00021980"/>
    </source>
</evidence>
<dbReference type="InterPro" id="IPR035994">
    <property type="entry name" value="Nucleoside_phosphorylase_sf"/>
</dbReference>
<evidence type="ECO:0000313" key="5">
    <source>
        <dbReference type="EMBL" id="ALS38502.1"/>
    </source>
</evidence>
<dbReference type="InterPro" id="IPR000845">
    <property type="entry name" value="Nucleoside_phosphorylase_d"/>
</dbReference>
<sequence>MEEKVFLPNIKVHAGEISSKVIVCGDPGRAKQIAELLDDAQELSFAREYRIFNGVYHGTNVTIASHGVGCPGAAVCFEELIKAGAKEIIRVGTAGSYVEELPPGSLIVADSAVREDGLTYQLVPRGMPAVGDLSLVQKVEKNAATKDIRFKRGTIVTLDVFYSGAVTFPHMEYKAAGALGAEMELASLYIIARMRGVAAAGIFALDGYAFADMNDYNPHTEVVGKAVEAEITIALEALCDD</sequence>
<dbReference type="GO" id="GO:0006218">
    <property type="term" value="P:uridine catabolic process"/>
    <property type="evidence" value="ECO:0007669"/>
    <property type="project" value="TreeGrafter"/>
</dbReference>